<comment type="pathway">
    <text evidence="2">Cofactor biosynthesis; NAD(+) biosynthesis; iminoaspartate from L-aspartate (oxidase route): step 1/1.</text>
</comment>
<comment type="caution">
    <text evidence="17">The sequence shown here is derived from an EMBL/GenBank/DDBJ whole genome shotgun (WGS) entry which is preliminary data.</text>
</comment>
<dbReference type="Pfam" id="PF00890">
    <property type="entry name" value="FAD_binding_2"/>
    <property type="match status" value="1"/>
</dbReference>
<comment type="similarity">
    <text evidence="3">Belongs to the FAD-dependent oxidoreductase 2 family. NadB subfamily.</text>
</comment>
<organism evidence="17 18">
    <name type="scientific">Bifidobacterium psychraerophilum</name>
    <dbReference type="NCBI Taxonomy" id="218140"/>
    <lineage>
        <taxon>Bacteria</taxon>
        <taxon>Bacillati</taxon>
        <taxon>Actinomycetota</taxon>
        <taxon>Actinomycetes</taxon>
        <taxon>Bifidobacteriales</taxon>
        <taxon>Bifidobacteriaceae</taxon>
        <taxon>Bifidobacterium</taxon>
    </lineage>
</organism>
<feature type="chain" id="PRO_5001819357" description="L-aspartate oxidase" evidence="14">
    <location>
        <begin position="18"/>
        <end position="672"/>
    </location>
</feature>
<reference evidence="17 18" key="1">
    <citation type="submission" date="2014-03" db="EMBL/GenBank/DDBJ databases">
        <title>Genomics of Bifidobacteria.</title>
        <authorList>
            <person name="Ventura M."/>
            <person name="Milani C."/>
            <person name="Lugli G.A."/>
        </authorList>
    </citation>
    <scope>NUCLEOTIDE SEQUENCE [LARGE SCALE GENOMIC DNA]</scope>
    <source>
        <strain evidence="17 18">LMG 21775</strain>
    </source>
</reference>
<evidence type="ECO:0000259" key="16">
    <source>
        <dbReference type="Pfam" id="PF02910"/>
    </source>
</evidence>
<gene>
    <name evidence="17" type="ORF">BPSY_0795</name>
</gene>
<feature type="domain" description="FAD-dependent oxidoreductase 2 FAD-binding" evidence="15">
    <location>
        <begin position="2"/>
        <end position="415"/>
    </location>
</feature>
<dbReference type="AlphaFoldDB" id="A0A087CF97"/>
<comment type="function">
    <text evidence="10">Catalyzes the oxidation of L-aspartate to iminoaspartate, the first step in the de novo biosynthesis of NAD(+).</text>
</comment>
<dbReference type="Gene3D" id="3.50.50.60">
    <property type="entry name" value="FAD/NAD(P)-binding domain"/>
    <property type="match status" value="1"/>
</dbReference>
<dbReference type="PANTHER" id="PTHR42716">
    <property type="entry name" value="L-ASPARTATE OXIDASE"/>
    <property type="match status" value="1"/>
</dbReference>
<dbReference type="InterPro" id="IPR037099">
    <property type="entry name" value="Fum_R/Succ_DH_flav-like_C_sf"/>
</dbReference>
<dbReference type="InterPro" id="IPR015939">
    <property type="entry name" value="Fum_Rdtase/Succ_DH_flav-like_C"/>
</dbReference>
<sequence length="672" mass="71640">MIVIVGSGIAGLSAALAATGGLGPEADAVGHDAEVLLVSKGSFLESNTLHAQGGVAAALFHDDDPSLHAQDTLAAGDGLCDPTAVDVLTTAGVQRMNELLAEGVHFDRADDGSLLRGLEAAHSKPRVVHAGGDATGRVLEHDVAALVLANPRIHLLEYAFLTDLRISDGRVCGITVLLDVGAGHDGGKGNDSYTAGLIDRARRSPSHRIDIDAGSVILATGGSGQLYPYTTNPEIATGDGVAAAWRAGAQIADLEFYQFHPTALAVGEHFLISEAVRGEGAQLLDEQGVRFMPGVDRRAELAPRDVVARANFAVMQRQSGRPVRLDLSTVKVPDGKDDTLESFLRRRFPTIDAYTHSLGFHWESQTIPVTPAAHYSMGGICTDVYGRSSIPGLYAAGECARSGVHGANRLASNSLLEAMVFGHRAGISALRDGEALEGKHAPLDHTSDEAADGYAQRRPHDHWQVASPHAVKQRLTAIEIPDYGNTRSDDGGQSAIWERDRIQHEMWTHVGVLREQSGLQQAVSSLGVALTCADGCCRKQSTQEQAISDREAEHSYDENVRALENRNLLTIGYLSARAALERRESRGAHARTDFPDTDAEAVSRRYVLASATAAASTTDRTLPIPVFSSTTYTEASYAQSSHAQSSYIQSTQRHDRPGRVQGAENEGNGKTC</sequence>
<dbReference type="GO" id="GO:0008734">
    <property type="term" value="F:L-aspartate oxidase activity"/>
    <property type="evidence" value="ECO:0007669"/>
    <property type="project" value="UniProtKB-EC"/>
</dbReference>
<evidence type="ECO:0000256" key="4">
    <source>
        <dbReference type="ARBA" id="ARBA00012173"/>
    </source>
</evidence>
<accession>A0A087CF97</accession>
<evidence type="ECO:0000256" key="5">
    <source>
        <dbReference type="ARBA" id="ARBA00021901"/>
    </source>
</evidence>
<dbReference type="eggNOG" id="COG0029">
    <property type="taxonomic scope" value="Bacteria"/>
</dbReference>
<evidence type="ECO:0000256" key="11">
    <source>
        <dbReference type="ARBA" id="ARBA00030386"/>
    </source>
</evidence>
<keyword evidence="14" id="KW-0732">Signal</keyword>
<dbReference type="OrthoDB" id="9805351at2"/>
<comment type="cofactor">
    <cofactor evidence="1">
        <name>FAD</name>
        <dbReference type="ChEBI" id="CHEBI:57692"/>
    </cofactor>
</comment>
<dbReference type="Pfam" id="PF02910">
    <property type="entry name" value="Succ_DH_flav_C"/>
    <property type="match status" value="1"/>
</dbReference>
<dbReference type="Gene3D" id="3.90.700.10">
    <property type="entry name" value="Succinate dehydrogenase/fumarate reductase flavoprotein, catalytic domain"/>
    <property type="match status" value="1"/>
</dbReference>
<dbReference type="Proteomes" id="UP000029050">
    <property type="component" value="Unassembled WGS sequence"/>
</dbReference>
<evidence type="ECO:0000256" key="10">
    <source>
        <dbReference type="ARBA" id="ARBA00029426"/>
    </source>
</evidence>
<evidence type="ECO:0000256" key="2">
    <source>
        <dbReference type="ARBA" id="ARBA00004950"/>
    </source>
</evidence>
<comment type="catalytic activity">
    <reaction evidence="12">
        <text>L-aspartate + O2 = iminosuccinate + H2O2</text>
        <dbReference type="Rhea" id="RHEA:25876"/>
        <dbReference type="ChEBI" id="CHEBI:15379"/>
        <dbReference type="ChEBI" id="CHEBI:16240"/>
        <dbReference type="ChEBI" id="CHEBI:29991"/>
        <dbReference type="ChEBI" id="CHEBI:77875"/>
        <dbReference type="EC" id="1.4.3.16"/>
    </reaction>
    <physiologicalReaction direction="left-to-right" evidence="12">
        <dbReference type="Rhea" id="RHEA:25877"/>
    </physiologicalReaction>
</comment>
<evidence type="ECO:0000256" key="14">
    <source>
        <dbReference type="SAM" id="SignalP"/>
    </source>
</evidence>
<evidence type="ECO:0000256" key="6">
    <source>
        <dbReference type="ARBA" id="ARBA00022630"/>
    </source>
</evidence>
<feature type="signal peptide" evidence="14">
    <location>
        <begin position="1"/>
        <end position="17"/>
    </location>
</feature>
<dbReference type="InterPro" id="IPR005288">
    <property type="entry name" value="NadB"/>
</dbReference>
<dbReference type="PANTHER" id="PTHR42716:SF2">
    <property type="entry name" value="L-ASPARTATE OXIDASE, CHLOROPLASTIC"/>
    <property type="match status" value="1"/>
</dbReference>
<evidence type="ECO:0000256" key="12">
    <source>
        <dbReference type="ARBA" id="ARBA00048305"/>
    </source>
</evidence>
<keyword evidence="18" id="KW-1185">Reference proteome</keyword>
<keyword evidence="9 17" id="KW-0560">Oxidoreductase</keyword>
<keyword evidence="6" id="KW-0285">Flavoprotein</keyword>
<dbReference type="EC" id="1.4.3.16" evidence="4"/>
<feature type="domain" description="Fumarate reductase/succinate dehydrogenase flavoprotein-like C-terminal" evidence="16">
    <location>
        <begin position="499"/>
        <end position="608"/>
    </location>
</feature>
<evidence type="ECO:0000259" key="15">
    <source>
        <dbReference type="Pfam" id="PF00890"/>
    </source>
</evidence>
<dbReference type="Gene3D" id="1.20.58.100">
    <property type="entry name" value="Fumarate reductase/succinate dehydrogenase flavoprotein-like, C-terminal domain"/>
    <property type="match status" value="1"/>
</dbReference>
<keyword evidence="8" id="KW-0274">FAD</keyword>
<dbReference type="SUPFAM" id="SSF51905">
    <property type="entry name" value="FAD/NAD(P)-binding domain"/>
    <property type="match status" value="1"/>
</dbReference>
<evidence type="ECO:0000256" key="13">
    <source>
        <dbReference type="SAM" id="MobiDB-lite"/>
    </source>
</evidence>
<dbReference type="SUPFAM" id="SSF46977">
    <property type="entry name" value="Succinate dehydrogenase/fumarate reductase flavoprotein C-terminal domain"/>
    <property type="match status" value="1"/>
</dbReference>
<feature type="compositionally biased region" description="Low complexity" evidence="13">
    <location>
        <begin position="638"/>
        <end position="650"/>
    </location>
</feature>
<evidence type="ECO:0000256" key="3">
    <source>
        <dbReference type="ARBA" id="ARBA00008562"/>
    </source>
</evidence>
<proteinExistence type="inferred from homology"/>
<evidence type="ECO:0000313" key="18">
    <source>
        <dbReference type="Proteomes" id="UP000029050"/>
    </source>
</evidence>
<keyword evidence="7" id="KW-0662">Pyridine nucleotide biosynthesis</keyword>
<dbReference type="InterPro" id="IPR003953">
    <property type="entry name" value="FAD-dep_OxRdtase_2_FAD-bd"/>
</dbReference>
<evidence type="ECO:0000313" key="17">
    <source>
        <dbReference type="EMBL" id="KFI81947.1"/>
    </source>
</evidence>
<dbReference type="InterPro" id="IPR036188">
    <property type="entry name" value="FAD/NAD-bd_sf"/>
</dbReference>
<dbReference type="SUPFAM" id="SSF56425">
    <property type="entry name" value="Succinate dehydrogenase/fumarate reductase flavoprotein, catalytic domain"/>
    <property type="match status" value="1"/>
</dbReference>
<evidence type="ECO:0000256" key="7">
    <source>
        <dbReference type="ARBA" id="ARBA00022642"/>
    </source>
</evidence>
<evidence type="ECO:0000256" key="9">
    <source>
        <dbReference type="ARBA" id="ARBA00023002"/>
    </source>
</evidence>
<evidence type="ECO:0000256" key="8">
    <source>
        <dbReference type="ARBA" id="ARBA00022827"/>
    </source>
</evidence>
<protein>
    <recommendedName>
        <fullName evidence="5">L-aspartate oxidase</fullName>
        <ecNumber evidence="4">1.4.3.16</ecNumber>
    </recommendedName>
    <alternativeName>
        <fullName evidence="11">Quinolinate synthase B</fullName>
    </alternativeName>
</protein>
<dbReference type="GO" id="GO:0034628">
    <property type="term" value="P:'de novo' NAD+ biosynthetic process from L-aspartate"/>
    <property type="evidence" value="ECO:0007669"/>
    <property type="project" value="TreeGrafter"/>
</dbReference>
<feature type="region of interest" description="Disordered" evidence="13">
    <location>
        <begin position="638"/>
        <end position="672"/>
    </location>
</feature>
<dbReference type="UniPathway" id="UPA00253">
    <property type="reaction ID" value="UER00326"/>
</dbReference>
<dbReference type="GO" id="GO:0033765">
    <property type="term" value="F:steroid dehydrogenase activity, acting on the CH-CH group of donors"/>
    <property type="evidence" value="ECO:0007669"/>
    <property type="project" value="UniProtKB-ARBA"/>
</dbReference>
<dbReference type="EMBL" id="JGZI01000009">
    <property type="protein sequence ID" value="KFI81947.1"/>
    <property type="molecule type" value="Genomic_DNA"/>
</dbReference>
<dbReference type="STRING" id="218140.BPSY_0795"/>
<dbReference type="PRINTS" id="PR00368">
    <property type="entry name" value="FADPNR"/>
</dbReference>
<evidence type="ECO:0000256" key="1">
    <source>
        <dbReference type="ARBA" id="ARBA00001974"/>
    </source>
</evidence>
<dbReference type="InterPro" id="IPR027477">
    <property type="entry name" value="Succ_DH/fumarate_Rdtase_cat_sf"/>
</dbReference>
<name>A0A087CF97_9BIFI</name>